<dbReference type="RefSeq" id="WP_183311660.1">
    <property type="nucleotide sequence ID" value="NZ_JACIEW010000005.1"/>
</dbReference>
<dbReference type="AlphaFoldDB" id="A0A7W6NCM9"/>
<protein>
    <recommendedName>
        <fullName evidence="4">SRPBCC family protein</fullName>
    </recommendedName>
</protein>
<evidence type="ECO:0000256" key="1">
    <source>
        <dbReference type="SAM" id="Phobius"/>
    </source>
</evidence>
<dbReference type="EMBL" id="JACIEW010000005">
    <property type="protein sequence ID" value="MBB4052871.1"/>
    <property type="molecule type" value="Genomic_DNA"/>
</dbReference>
<sequence length="318" mass="34288">MSHGPSLAEQRAAGRTPDALQAKALGLRFPLKANAVFSFASGLTMLLWSAELSELATVGPDFSYQAVGACLLVFALMLLKASVRPTPIQVLAFVGADMAWIIGTTLGGLLLIGELSLYGWLALAAVNATVGVLAYLQYRSILAYFSAPAGSRERFRLCLHVDVSVRPEALWPVVSNLGAIKNYVPTLRSSALTVGDRPGTGCVRTCESSSGSKWSERCDHWVENESFEMTFLTEETGFPFPFSLMRGGWQVRPQAAGSYVEIWWQVTPRIAAGAGLLLPMMQTRLAKDMAKVVANMASASSHLAERGTSNRIKTLVPC</sequence>
<comment type="caution">
    <text evidence="2">The sequence shown here is derived from an EMBL/GenBank/DDBJ whole genome shotgun (WGS) entry which is preliminary data.</text>
</comment>
<feature type="transmembrane region" description="Helical" evidence="1">
    <location>
        <begin position="91"/>
        <end position="112"/>
    </location>
</feature>
<dbReference type="Pfam" id="PF10604">
    <property type="entry name" value="Polyketide_cyc2"/>
    <property type="match status" value="1"/>
</dbReference>
<keyword evidence="1" id="KW-0472">Membrane</keyword>
<organism evidence="2 3">
    <name type="scientific">Devosia subaequoris</name>
    <dbReference type="NCBI Taxonomy" id="395930"/>
    <lineage>
        <taxon>Bacteria</taxon>
        <taxon>Pseudomonadati</taxon>
        <taxon>Pseudomonadota</taxon>
        <taxon>Alphaproteobacteria</taxon>
        <taxon>Hyphomicrobiales</taxon>
        <taxon>Devosiaceae</taxon>
        <taxon>Devosia</taxon>
    </lineage>
</organism>
<feature type="transmembrane region" description="Helical" evidence="1">
    <location>
        <begin position="31"/>
        <end position="50"/>
    </location>
</feature>
<keyword evidence="3" id="KW-1185">Reference proteome</keyword>
<proteinExistence type="predicted"/>
<keyword evidence="1" id="KW-1133">Transmembrane helix</keyword>
<dbReference type="InterPro" id="IPR023393">
    <property type="entry name" value="START-like_dom_sf"/>
</dbReference>
<keyword evidence="1" id="KW-0812">Transmembrane</keyword>
<evidence type="ECO:0000313" key="2">
    <source>
        <dbReference type="EMBL" id="MBB4052871.1"/>
    </source>
</evidence>
<reference evidence="2 3" key="1">
    <citation type="submission" date="2020-08" db="EMBL/GenBank/DDBJ databases">
        <title>Genomic Encyclopedia of Type Strains, Phase IV (KMG-IV): sequencing the most valuable type-strain genomes for metagenomic binning, comparative biology and taxonomic classification.</title>
        <authorList>
            <person name="Goeker M."/>
        </authorList>
    </citation>
    <scope>NUCLEOTIDE SEQUENCE [LARGE SCALE GENOMIC DNA]</scope>
    <source>
        <strain evidence="2 3">DSM 23447</strain>
    </source>
</reference>
<feature type="transmembrane region" description="Helical" evidence="1">
    <location>
        <begin position="62"/>
        <end position="79"/>
    </location>
</feature>
<dbReference type="Gene3D" id="3.30.530.20">
    <property type="match status" value="1"/>
</dbReference>
<feature type="transmembrane region" description="Helical" evidence="1">
    <location>
        <begin position="118"/>
        <end position="136"/>
    </location>
</feature>
<evidence type="ECO:0000313" key="3">
    <source>
        <dbReference type="Proteomes" id="UP000547011"/>
    </source>
</evidence>
<gene>
    <name evidence="2" type="ORF">GGR20_002519</name>
</gene>
<accession>A0A7W6NCM9</accession>
<dbReference type="Proteomes" id="UP000547011">
    <property type="component" value="Unassembled WGS sequence"/>
</dbReference>
<dbReference type="InterPro" id="IPR019587">
    <property type="entry name" value="Polyketide_cyclase/dehydratase"/>
</dbReference>
<name>A0A7W6NCM9_9HYPH</name>
<dbReference type="SUPFAM" id="SSF55961">
    <property type="entry name" value="Bet v1-like"/>
    <property type="match status" value="1"/>
</dbReference>
<evidence type="ECO:0008006" key="4">
    <source>
        <dbReference type="Google" id="ProtNLM"/>
    </source>
</evidence>